<dbReference type="EMBL" id="JAPWDV010000001">
    <property type="protein sequence ID" value="KAJ6223930.1"/>
    <property type="molecule type" value="Genomic_DNA"/>
</dbReference>
<dbReference type="Pfam" id="PF00687">
    <property type="entry name" value="Ribosomal_L1"/>
    <property type="match status" value="1"/>
</dbReference>
<proteinExistence type="predicted"/>
<name>A0A9Q0RRS1_BLOTA</name>
<feature type="region of interest" description="Disordered" evidence="1">
    <location>
        <begin position="360"/>
        <end position="380"/>
    </location>
</feature>
<dbReference type="SUPFAM" id="SSF56808">
    <property type="entry name" value="Ribosomal protein L1"/>
    <property type="match status" value="1"/>
</dbReference>
<accession>A0A9Q0RRS1</accession>
<feature type="compositionally biased region" description="Acidic residues" evidence="1">
    <location>
        <begin position="368"/>
        <end position="380"/>
    </location>
</feature>
<comment type="caution">
    <text evidence="2">The sequence shown here is derived from an EMBL/GenBank/DDBJ whole genome shotgun (WGS) entry which is preliminary data.</text>
</comment>
<keyword evidence="3" id="KW-1185">Reference proteome</keyword>
<protein>
    <submittedName>
        <fullName evidence="2">Uncharacterized protein</fullName>
    </submittedName>
</protein>
<dbReference type="InterPro" id="IPR028364">
    <property type="entry name" value="Ribosomal_uL1/biogenesis"/>
</dbReference>
<dbReference type="AlphaFoldDB" id="A0A9Q0RRS1"/>
<evidence type="ECO:0000313" key="2">
    <source>
        <dbReference type="EMBL" id="KAJ6223930.1"/>
    </source>
</evidence>
<evidence type="ECO:0000313" key="3">
    <source>
        <dbReference type="Proteomes" id="UP001142055"/>
    </source>
</evidence>
<organism evidence="2 3">
    <name type="scientific">Blomia tropicalis</name>
    <name type="common">Mite</name>
    <dbReference type="NCBI Taxonomy" id="40697"/>
    <lineage>
        <taxon>Eukaryota</taxon>
        <taxon>Metazoa</taxon>
        <taxon>Ecdysozoa</taxon>
        <taxon>Arthropoda</taxon>
        <taxon>Chelicerata</taxon>
        <taxon>Arachnida</taxon>
        <taxon>Acari</taxon>
        <taxon>Acariformes</taxon>
        <taxon>Sarcoptiformes</taxon>
        <taxon>Astigmata</taxon>
        <taxon>Glycyphagoidea</taxon>
        <taxon>Echimyopodidae</taxon>
        <taxon>Blomia</taxon>
    </lineage>
</organism>
<dbReference type="OMA" id="TCLIVKD"/>
<sequence length="380" mass="43580">MAKIGKDSKNSKTIDSKKITRNTKRITTTTTIKKLKNVIDKTSSKKQIPDDEGLDANIFVSTNKLIESLHAVRVLQVSYEGKNIEKKALFSEESKFVHLQVELKKVTPNMSTFIHEVKLPNHWRTKVNQDTCLIVPDVYRNPLDDRDADLEATKMKYADILEAGNAADLIKDILPMRQLRNEFRPHQLKKRLSLEYGTFLCDRKLFRNKYDFLPRFIGKAFWIDHKKVPFMIDLNLTSEQLRPHIESKLDSVQIYLSGKGSSISVCTGSLEQPDEALLSNLKTLLSIIKEKFQNNVRTISIKTNRSISVTFYMDLGSSNDITLSQKHEHLSLPKFVEDDFDLEPNSTIRVYRDGNVSVIKNNNSNDTDSIEDDDDEVETQ</sequence>
<dbReference type="InterPro" id="IPR023674">
    <property type="entry name" value="Ribosomal_uL1-like"/>
</dbReference>
<dbReference type="OrthoDB" id="10251727at2759"/>
<reference evidence="2" key="1">
    <citation type="submission" date="2022-12" db="EMBL/GenBank/DDBJ databases">
        <title>Genome assemblies of Blomia tropicalis.</title>
        <authorList>
            <person name="Cui Y."/>
        </authorList>
    </citation>
    <scope>NUCLEOTIDE SEQUENCE</scope>
    <source>
        <tissue evidence="2">Adult mites</tissue>
    </source>
</reference>
<gene>
    <name evidence="2" type="ORF">RDWZM_002475</name>
</gene>
<evidence type="ECO:0000256" key="1">
    <source>
        <dbReference type="SAM" id="MobiDB-lite"/>
    </source>
</evidence>
<dbReference type="Proteomes" id="UP001142055">
    <property type="component" value="Chromosome 1"/>
</dbReference>